<dbReference type="SUPFAM" id="SSF51735">
    <property type="entry name" value="NAD(P)-binding Rossmann-fold domains"/>
    <property type="match status" value="1"/>
</dbReference>
<dbReference type="Gene3D" id="3.40.50.720">
    <property type="entry name" value="NAD(P)-binding Rossmann-like Domain"/>
    <property type="match status" value="1"/>
</dbReference>
<comment type="similarity">
    <text evidence="1 3">Belongs to the short-chain dehydrogenases/reductases (SDR) family.</text>
</comment>
<comment type="caution">
    <text evidence="4">The sequence shown here is derived from an EMBL/GenBank/DDBJ whole genome shotgun (WGS) entry which is preliminary data.</text>
</comment>
<reference evidence="5" key="2">
    <citation type="submission" date="2020-08" db="EMBL/GenBank/DDBJ databases">
        <title>The Agave Microbiome: Exploring the role of microbial communities in plant adaptations to desert environments.</title>
        <authorList>
            <person name="Partida-Martinez L.P."/>
        </authorList>
    </citation>
    <scope>NUCLEOTIDE SEQUENCE [LARGE SCALE GENOMIC DNA]</scope>
    <source>
        <strain evidence="5">AT2.8</strain>
    </source>
</reference>
<evidence type="ECO:0000313" key="4">
    <source>
        <dbReference type="EMBL" id="NYE04198.1"/>
    </source>
</evidence>
<dbReference type="PRINTS" id="PR00080">
    <property type="entry name" value="SDRFAMILY"/>
</dbReference>
<dbReference type="PANTHER" id="PTHR43658:SF8">
    <property type="entry name" value="17-BETA-HYDROXYSTEROID DEHYDROGENASE 14-RELATED"/>
    <property type="match status" value="1"/>
</dbReference>
<dbReference type="EMBL" id="JACCBX010000002">
    <property type="protein sequence ID" value="NYE04198.1"/>
    <property type="molecule type" value="Genomic_DNA"/>
</dbReference>
<dbReference type="FunFam" id="3.40.50.720:FF:000215">
    <property type="entry name" value="3-hydroxyacyl-CoA dehydrogenase type-2"/>
    <property type="match status" value="1"/>
</dbReference>
<sequence length="255" mass="27254">MKIENRVFIITGGASGLGESCTRLFVEQGAKVGILDINEDQGENLARELGKSVVFCTTDVSDENSVREALETVSNTFGGIHVAVNCAGLIYGAKVHSKKGLFPMDKFNKVIQVNLIGTMNVVRYAVQEMLKNEPDENGERGVIVNTASAAAFGGQLGQAAYSASKAGVVGMTLPIAREIGDYGMRIVAISPGLFDTQMSSGMPESFKQEVAQHIPFPKRLGKPSEYAAMVRHIVENPYLNGTTIMLDGAAQLPAK</sequence>
<proteinExistence type="inferred from homology"/>
<protein>
    <submittedName>
        <fullName evidence="4">NAD(P)-dependent dehydrogenase (Short-subunit alcohol dehydrogenase family)</fullName>
    </submittedName>
</protein>
<evidence type="ECO:0000313" key="5">
    <source>
        <dbReference type="Proteomes" id="UP000548423"/>
    </source>
</evidence>
<reference evidence="5" key="1">
    <citation type="submission" date="2020-07" db="EMBL/GenBank/DDBJ databases">
        <authorList>
            <person name="Partida-Martinez L."/>
            <person name="Huntemann M."/>
            <person name="Clum A."/>
            <person name="Wang J."/>
            <person name="Palaniappan K."/>
            <person name="Ritter S."/>
            <person name="Chen I.-M."/>
            <person name="Stamatis D."/>
            <person name="Reddy T."/>
            <person name="O'Malley R."/>
            <person name="Daum C."/>
            <person name="Shapiro N."/>
            <person name="Ivanova N."/>
            <person name="Kyrpides N."/>
            <person name="Woyke T."/>
        </authorList>
    </citation>
    <scope>NUCLEOTIDE SEQUENCE [LARGE SCALE GENOMIC DNA]</scope>
    <source>
        <strain evidence="5">AT2.8</strain>
    </source>
</reference>
<evidence type="ECO:0000256" key="2">
    <source>
        <dbReference type="ARBA" id="ARBA00023002"/>
    </source>
</evidence>
<dbReference type="InterPro" id="IPR020904">
    <property type="entry name" value="Sc_DH/Rdtase_CS"/>
</dbReference>
<dbReference type="Pfam" id="PF00106">
    <property type="entry name" value="adh_short"/>
    <property type="match status" value="1"/>
</dbReference>
<dbReference type="GO" id="GO:0016491">
    <property type="term" value="F:oxidoreductase activity"/>
    <property type="evidence" value="ECO:0007669"/>
    <property type="project" value="UniProtKB-KW"/>
</dbReference>
<gene>
    <name evidence="4" type="ORF">F4694_000942</name>
</gene>
<dbReference type="PROSITE" id="PS00061">
    <property type="entry name" value="ADH_SHORT"/>
    <property type="match status" value="1"/>
</dbReference>
<organism evidence="4 5">
    <name type="scientific">Neobacillus niacini</name>
    <dbReference type="NCBI Taxonomy" id="86668"/>
    <lineage>
        <taxon>Bacteria</taxon>
        <taxon>Bacillati</taxon>
        <taxon>Bacillota</taxon>
        <taxon>Bacilli</taxon>
        <taxon>Bacillales</taxon>
        <taxon>Bacillaceae</taxon>
        <taxon>Neobacillus</taxon>
    </lineage>
</organism>
<evidence type="ECO:0000256" key="1">
    <source>
        <dbReference type="ARBA" id="ARBA00006484"/>
    </source>
</evidence>
<evidence type="ECO:0000256" key="3">
    <source>
        <dbReference type="RuleBase" id="RU000363"/>
    </source>
</evidence>
<dbReference type="AlphaFoldDB" id="A0A852T9N4"/>
<keyword evidence="2" id="KW-0560">Oxidoreductase</keyword>
<name>A0A852T9N4_9BACI</name>
<dbReference type="Proteomes" id="UP000548423">
    <property type="component" value="Unassembled WGS sequence"/>
</dbReference>
<dbReference type="InterPro" id="IPR036291">
    <property type="entry name" value="NAD(P)-bd_dom_sf"/>
</dbReference>
<dbReference type="PRINTS" id="PR00081">
    <property type="entry name" value="GDHRDH"/>
</dbReference>
<dbReference type="PANTHER" id="PTHR43658">
    <property type="entry name" value="SHORT-CHAIN DEHYDROGENASE/REDUCTASE"/>
    <property type="match status" value="1"/>
</dbReference>
<dbReference type="InterPro" id="IPR002347">
    <property type="entry name" value="SDR_fam"/>
</dbReference>
<accession>A0A852T9N4</accession>